<feature type="signal peptide" evidence="3">
    <location>
        <begin position="1"/>
        <end position="23"/>
    </location>
</feature>
<feature type="chain" id="PRO_5026986868" evidence="3">
    <location>
        <begin position="24"/>
        <end position="276"/>
    </location>
</feature>
<gene>
    <name evidence="4" type="ORF">DI628_02065</name>
</gene>
<dbReference type="AlphaFoldDB" id="A0A6N4RDQ0"/>
<name>A0A6N4RDQ0_BLAVI</name>
<evidence type="ECO:0000256" key="3">
    <source>
        <dbReference type="SAM" id="SignalP"/>
    </source>
</evidence>
<keyword evidence="2" id="KW-1133">Transmembrane helix</keyword>
<feature type="transmembrane region" description="Helical" evidence="2">
    <location>
        <begin position="183"/>
        <end position="202"/>
    </location>
</feature>
<dbReference type="EMBL" id="VAFM01000001">
    <property type="protein sequence ID" value="TKW61429.1"/>
    <property type="molecule type" value="Genomic_DNA"/>
</dbReference>
<organism evidence="4 5">
    <name type="scientific">Blastochloris viridis</name>
    <name type="common">Rhodopseudomonas viridis</name>
    <dbReference type="NCBI Taxonomy" id="1079"/>
    <lineage>
        <taxon>Bacteria</taxon>
        <taxon>Pseudomonadati</taxon>
        <taxon>Pseudomonadota</taxon>
        <taxon>Alphaproteobacteria</taxon>
        <taxon>Hyphomicrobiales</taxon>
        <taxon>Blastochloridaceae</taxon>
        <taxon>Blastochloris</taxon>
    </lineage>
</organism>
<keyword evidence="2" id="KW-0812">Transmembrane</keyword>
<feature type="region of interest" description="Disordered" evidence="1">
    <location>
        <begin position="211"/>
        <end position="231"/>
    </location>
</feature>
<reference evidence="4 5" key="1">
    <citation type="journal article" date="2017" name="Nat. Commun.">
        <title>In situ click chemistry generation of cyclooxygenase-2 inhibitors.</title>
        <authorList>
            <person name="Bhardwaj A."/>
            <person name="Kaur J."/>
            <person name="Wuest M."/>
            <person name="Wuest F."/>
        </authorList>
    </citation>
    <scope>NUCLEOTIDE SEQUENCE [LARGE SCALE GENOMIC DNA]</scope>
    <source>
        <strain evidence="4">S2_018_000_R2_106</strain>
    </source>
</reference>
<feature type="region of interest" description="Disordered" evidence="1">
    <location>
        <begin position="48"/>
        <end position="73"/>
    </location>
</feature>
<dbReference type="Proteomes" id="UP000320948">
    <property type="component" value="Unassembled WGS sequence"/>
</dbReference>
<protein>
    <submittedName>
        <fullName evidence="4">Uncharacterized protein</fullName>
    </submittedName>
</protein>
<sequence>MRAIPLILMTSVLASVSAPTVQAQVYLEGDGFVFDNGELYLVPEGSRYSPPPDLADHVSPPEDFYESPRYEPRTQPYAEPGTGMGLDYFPPAPVNDTKVETTVTVPVTKQQVTVIEAKPELKEEPIKKVVVDVPATDTKLTVETQKVETATRRVRVVGGDDITRLASHSEQFLPHDQKTGDGFKWFFLILIIAVIIGCGFFFRSLVEKSRRRSTPVEEERPTRHVPASSTRWENSQLRASLTKIREGVAELMAALLGKPRVPLLPPPDNMTHVPPT</sequence>
<evidence type="ECO:0000313" key="5">
    <source>
        <dbReference type="Proteomes" id="UP000320948"/>
    </source>
</evidence>
<accession>A0A6N4RDQ0</accession>
<evidence type="ECO:0000256" key="1">
    <source>
        <dbReference type="SAM" id="MobiDB-lite"/>
    </source>
</evidence>
<evidence type="ECO:0000313" key="4">
    <source>
        <dbReference type="EMBL" id="TKW61429.1"/>
    </source>
</evidence>
<proteinExistence type="predicted"/>
<keyword evidence="3" id="KW-0732">Signal</keyword>
<feature type="compositionally biased region" description="Basic and acidic residues" evidence="1">
    <location>
        <begin position="54"/>
        <end position="72"/>
    </location>
</feature>
<keyword evidence="2" id="KW-0472">Membrane</keyword>
<comment type="caution">
    <text evidence="4">The sequence shown here is derived from an EMBL/GenBank/DDBJ whole genome shotgun (WGS) entry which is preliminary data.</text>
</comment>
<evidence type="ECO:0000256" key="2">
    <source>
        <dbReference type="SAM" id="Phobius"/>
    </source>
</evidence>